<organism evidence="1 2">
    <name type="scientific">Tahibacter harae</name>
    <dbReference type="NCBI Taxonomy" id="2963937"/>
    <lineage>
        <taxon>Bacteria</taxon>
        <taxon>Pseudomonadati</taxon>
        <taxon>Pseudomonadota</taxon>
        <taxon>Gammaproteobacteria</taxon>
        <taxon>Lysobacterales</taxon>
        <taxon>Rhodanobacteraceae</taxon>
        <taxon>Tahibacter</taxon>
    </lineage>
</organism>
<keyword evidence="2" id="KW-1185">Reference proteome</keyword>
<evidence type="ECO:0000313" key="2">
    <source>
        <dbReference type="Proteomes" id="UP001165498"/>
    </source>
</evidence>
<dbReference type="SUPFAM" id="SSF103084">
    <property type="entry name" value="Holliday junction resolvase RusA"/>
    <property type="match status" value="1"/>
</dbReference>
<dbReference type="Proteomes" id="UP001165498">
    <property type="component" value="Unassembled WGS sequence"/>
</dbReference>
<protein>
    <recommendedName>
        <fullName evidence="3">Holliday junction resolvase RusA-like endonuclease</fullName>
    </recommendedName>
</protein>
<dbReference type="InterPro" id="IPR036614">
    <property type="entry name" value="RusA-like_sf"/>
</dbReference>
<name>A0ABT1QS44_9GAMM</name>
<gene>
    <name evidence="1" type="ORF">NM961_10420</name>
</gene>
<dbReference type="Gene3D" id="3.30.1330.70">
    <property type="entry name" value="Holliday junction resolvase RusA"/>
    <property type="match status" value="1"/>
</dbReference>
<reference evidence="1" key="1">
    <citation type="submission" date="2022-07" db="EMBL/GenBank/DDBJ databases">
        <title>Tahibacter sp., a new gammaproteobacterium isolated from the silt sample collected at pig farm.</title>
        <authorList>
            <person name="Chen H."/>
        </authorList>
    </citation>
    <scope>NUCLEOTIDE SEQUENCE</scope>
    <source>
        <strain evidence="1">P2K</strain>
    </source>
</reference>
<evidence type="ECO:0000313" key="1">
    <source>
        <dbReference type="EMBL" id="MCQ4165123.1"/>
    </source>
</evidence>
<dbReference type="RefSeq" id="WP_255914188.1">
    <property type="nucleotide sequence ID" value="NZ_JANFQO010000008.1"/>
</dbReference>
<comment type="caution">
    <text evidence="1">The sequence shown here is derived from an EMBL/GenBank/DDBJ whole genome shotgun (WGS) entry which is preliminary data.</text>
</comment>
<sequence>MIELELPIETVSEANTHTHWRERQRRAKKQRQEAARALERAITARGGQPLEMPLQVTLVRVGPRALDSDNLQGALKHVRDGIADAVGIDDRDSRYHWRYEQARGRPLAVRITIEIEQSEEAA</sequence>
<accession>A0ABT1QS44</accession>
<evidence type="ECO:0008006" key="3">
    <source>
        <dbReference type="Google" id="ProtNLM"/>
    </source>
</evidence>
<proteinExistence type="predicted"/>
<dbReference type="EMBL" id="JANFQO010000008">
    <property type="protein sequence ID" value="MCQ4165123.1"/>
    <property type="molecule type" value="Genomic_DNA"/>
</dbReference>